<reference evidence="2" key="1">
    <citation type="submission" date="2019-06" db="EMBL/GenBank/DDBJ databases">
        <authorList>
            <person name="Zheng W."/>
        </authorList>
    </citation>
    <scope>NUCLEOTIDE SEQUENCE</scope>
    <source>
        <strain evidence="2">QDHG01</strain>
    </source>
</reference>
<sequence length="611" mass="69251">MKPSLRQPSPNITFSPNARAFSPTGQYIISNGSKKSGIEDQMNMFSKFRGLASEMLLPSSGKMNNVIATSSSKGSNGGRQVTSRKNSVRQAAQFGCLQTSNKRQLEKQRMISDLERVACDPQHYADTEDEQYDEISAFTDKPMQMKGMSFIHTINRKKNSKRPLSSMNLDKQKLGKHSSKQRSSYADSRPEEALTTNESEKEELPKKPSPKNRLKHTTSTSSLKQDVLKKLLVRQLSASSRALLPQPSHLPPSTAQNTQRITQQQSTTNIRLNLETELKTQASKLALNEEIEQKQMLTVAGLNRYKRSAQVSQRDHDKENSRPHSYNMPTNDIFEKRDQESTKVILREIRTQIDSMISQQESLQPPPVQDASKLPNYDLATLNPNNSVVIDLHPLPLETLPPRSTLHNKSLESHHTPLTTSHASAFNLSHPDKQTIQQLTHRIKLITKKYHLAIEENEYLRTQLQGSEEIRRNQGELIRLMQSEQKMRMQEGLMGIKGKVRRGSQIVEAIGKSNCNSRQEVREEFIPSQYKIENPKQASNMIEAIRPKAKKRPQTAQATNRAKHRQSQSGSISLGQTQTTQVLSRKRSNLGSMSLQQLKKMLQIGEKLQLR</sequence>
<feature type="compositionally biased region" description="Basic and acidic residues" evidence="1">
    <location>
        <begin position="188"/>
        <end position="206"/>
    </location>
</feature>
<dbReference type="EMBL" id="RRYP01006595">
    <property type="protein sequence ID" value="TNV81090.1"/>
    <property type="molecule type" value="Genomic_DNA"/>
</dbReference>
<organism evidence="2 3">
    <name type="scientific">Halteria grandinella</name>
    <dbReference type="NCBI Taxonomy" id="5974"/>
    <lineage>
        <taxon>Eukaryota</taxon>
        <taxon>Sar</taxon>
        <taxon>Alveolata</taxon>
        <taxon>Ciliophora</taxon>
        <taxon>Intramacronucleata</taxon>
        <taxon>Spirotrichea</taxon>
        <taxon>Stichotrichia</taxon>
        <taxon>Sporadotrichida</taxon>
        <taxon>Halteriidae</taxon>
        <taxon>Halteria</taxon>
    </lineage>
</organism>
<feature type="region of interest" description="Disordered" evidence="1">
    <location>
        <begin position="155"/>
        <end position="223"/>
    </location>
</feature>
<evidence type="ECO:0000256" key="1">
    <source>
        <dbReference type="SAM" id="MobiDB-lite"/>
    </source>
</evidence>
<gene>
    <name evidence="2" type="ORF">FGO68_gene11263</name>
</gene>
<comment type="caution">
    <text evidence="2">The sequence shown here is derived from an EMBL/GenBank/DDBJ whole genome shotgun (WGS) entry which is preliminary data.</text>
</comment>
<feature type="region of interest" description="Disordered" evidence="1">
    <location>
        <begin position="307"/>
        <end position="331"/>
    </location>
</feature>
<feature type="compositionally biased region" description="Polar residues" evidence="1">
    <location>
        <begin position="251"/>
        <end position="266"/>
    </location>
</feature>
<proteinExistence type="predicted"/>
<feature type="region of interest" description="Disordered" evidence="1">
    <location>
        <begin position="242"/>
        <end position="266"/>
    </location>
</feature>
<feature type="compositionally biased region" description="Basic and acidic residues" evidence="1">
    <location>
        <begin position="313"/>
        <end position="322"/>
    </location>
</feature>
<accession>A0A8J8NVC8</accession>
<keyword evidence="3" id="KW-1185">Reference proteome</keyword>
<feature type="compositionally biased region" description="Polar residues" evidence="1">
    <location>
        <begin position="567"/>
        <end position="588"/>
    </location>
</feature>
<feature type="region of interest" description="Disordered" evidence="1">
    <location>
        <begin position="548"/>
        <end position="588"/>
    </location>
</feature>
<evidence type="ECO:0000313" key="2">
    <source>
        <dbReference type="EMBL" id="TNV81090.1"/>
    </source>
</evidence>
<name>A0A8J8NVC8_HALGN</name>
<dbReference type="Proteomes" id="UP000785679">
    <property type="component" value="Unassembled WGS sequence"/>
</dbReference>
<evidence type="ECO:0000313" key="3">
    <source>
        <dbReference type="Proteomes" id="UP000785679"/>
    </source>
</evidence>
<dbReference type="AlphaFoldDB" id="A0A8J8NVC8"/>
<protein>
    <submittedName>
        <fullName evidence="2">Uncharacterized protein</fullName>
    </submittedName>
</protein>